<proteinExistence type="predicted"/>
<gene>
    <name evidence="2" type="ORF">PR001_g16602</name>
    <name evidence="3" type="ORF">PR002_g12123</name>
    <name evidence="4" type="ORF">PR003_g12405</name>
</gene>
<feature type="region of interest" description="Disordered" evidence="1">
    <location>
        <begin position="76"/>
        <end position="97"/>
    </location>
</feature>
<dbReference type="Proteomes" id="UP000435112">
    <property type="component" value="Unassembled WGS sequence"/>
</dbReference>
<evidence type="ECO:0000313" key="6">
    <source>
        <dbReference type="Proteomes" id="UP000434957"/>
    </source>
</evidence>
<dbReference type="OrthoDB" id="118381at2759"/>
<keyword evidence="6" id="KW-1185">Reference proteome</keyword>
<dbReference type="AlphaFoldDB" id="A0A6A3LRD2"/>
<comment type="caution">
    <text evidence="3">The sequence shown here is derived from an EMBL/GenBank/DDBJ whole genome shotgun (WGS) entry which is preliminary data.</text>
</comment>
<evidence type="ECO:0000313" key="7">
    <source>
        <dbReference type="Proteomes" id="UP000435112"/>
    </source>
</evidence>
<dbReference type="EMBL" id="QXFV01001322">
    <property type="protein sequence ID" value="KAE9008773.1"/>
    <property type="molecule type" value="Genomic_DNA"/>
</dbReference>
<dbReference type="Proteomes" id="UP000429607">
    <property type="component" value="Unassembled WGS sequence"/>
</dbReference>
<dbReference type="Proteomes" id="UP000434957">
    <property type="component" value="Unassembled WGS sequence"/>
</dbReference>
<protein>
    <submittedName>
        <fullName evidence="3">Uncharacterized protein</fullName>
    </submittedName>
</protein>
<accession>A0A6A3LRD2</accession>
<evidence type="ECO:0000313" key="4">
    <source>
        <dbReference type="EMBL" id="KAE9336647.1"/>
    </source>
</evidence>
<feature type="compositionally biased region" description="Basic and acidic residues" evidence="1">
    <location>
        <begin position="79"/>
        <end position="97"/>
    </location>
</feature>
<name>A0A6A3LRD2_9STRA</name>
<evidence type="ECO:0000313" key="2">
    <source>
        <dbReference type="EMBL" id="KAE9008773.1"/>
    </source>
</evidence>
<sequence>MSFLEREEDMDAMLADALAFIDECDTDGKPRQAQGDSQCYSTQLQQRKKAELRALRDQALELEEQVKLLLQRRQQRQKTRLEQEKNPKTQNEEDDSREWFKKAVGEFQRRQQAERTNRKLKEIWANQDKVNGAFRHLVQRRSLLYGKEFVFEDEKNKELASSVEDQTMTIISKLEKSVESLYLASDSVFPPDLPATISCNTRVKCSGDTNGNCIEIVTTTPVSCPLRVAADVVWKDLNVKSQDPERIYSFIRGRKPDSLEKNFLVALHNPSGVLKIDGFQFMRKFEESDRVVVIKHNILTLPHMGLTFLDRCWIIISRSQSDPTQASVARTCYQLYAEGSESFSSNADVVHTRDYILSSLSGKVRRDHQMLQNLLIEEDRRASCKIVPMTV</sequence>
<reference evidence="5 7" key="1">
    <citation type="submission" date="2018-09" db="EMBL/GenBank/DDBJ databases">
        <title>Genomic investigation of the strawberry pathogen Phytophthora fragariae indicates pathogenicity is determined by transcriptional variation in three key races.</title>
        <authorList>
            <person name="Adams T.M."/>
            <person name="Armitage A.D."/>
            <person name="Sobczyk M.K."/>
            <person name="Bates H.J."/>
            <person name="Dunwell J.M."/>
            <person name="Nellist C.F."/>
            <person name="Harrison R.J."/>
        </authorList>
    </citation>
    <scope>NUCLEOTIDE SEQUENCE [LARGE SCALE GENOMIC DNA]</scope>
    <source>
        <strain evidence="2 5">SCRP249</strain>
        <strain evidence="3 7">SCRP324</strain>
        <strain evidence="4 6">SCRP333</strain>
    </source>
</reference>
<evidence type="ECO:0000313" key="5">
    <source>
        <dbReference type="Proteomes" id="UP000429607"/>
    </source>
</evidence>
<evidence type="ECO:0000313" key="3">
    <source>
        <dbReference type="EMBL" id="KAE9021886.1"/>
    </source>
</evidence>
<organism evidence="3 7">
    <name type="scientific">Phytophthora rubi</name>
    <dbReference type="NCBI Taxonomy" id="129364"/>
    <lineage>
        <taxon>Eukaryota</taxon>
        <taxon>Sar</taxon>
        <taxon>Stramenopiles</taxon>
        <taxon>Oomycota</taxon>
        <taxon>Peronosporomycetes</taxon>
        <taxon>Peronosporales</taxon>
        <taxon>Peronosporaceae</taxon>
        <taxon>Phytophthora</taxon>
    </lineage>
</organism>
<evidence type="ECO:0000256" key="1">
    <source>
        <dbReference type="SAM" id="MobiDB-lite"/>
    </source>
</evidence>
<dbReference type="EMBL" id="QXFT01000746">
    <property type="protein sequence ID" value="KAE9336647.1"/>
    <property type="molecule type" value="Genomic_DNA"/>
</dbReference>
<dbReference type="EMBL" id="QXFU01000751">
    <property type="protein sequence ID" value="KAE9021886.1"/>
    <property type="molecule type" value="Genomic_DNA"/>
</dbReference>